<dbReference type="Proteomes" id="UP000295689">
    <property type="component" value="Unassembled WGS sequence"/>
</dbReference>
<dbReference type="InterPro" id="IPR036514">
    <property type="entry name" value="SGNH_hydro_sf"/>
</dbReference>
<dbReference type="EMBL" id="SLVV01000012">
    <property type="protein sequence ID" value="TCN21447.1"/>
    <property type="molecule type" value="Genomic_DNA"/>
</dbReference>
<accession>A0A4R2B4B4</accession>
<proteinExistence type="predicted"/>
<dbReference type="Pfam" id="PF13472">
    <property type="entry name" value="Lipase_GDSL_2"/>
    <property type="match status" value="1"/>
</dbReference>
<gene>
    <name evidence="2" type="ORF">EV146_112130</name>
</gene>
<comment type="caution">
    <text evidence="2">The sequence shown here is derived from an EMBL/GenBank/DDBJ whole genome shotgun (WGS) entry which is preliminary data.</text>
</comment>
<name>A0A4R2B4B4_9BACI</name>
<dbReference type="InterPro" id="IPR051532">
    <property type="entry name" value="Ester_Hydrolysis_Enzymes"/>
</dbReference>
<dbReference type="PANTHER" id="PTHR30383">
    <property type="entry name" value="THIOESTERASE 1/PROTEASE 1/LYSOPHOSPHOLIPASE L1"/>
    <property type="match status" value="1"/>
</dbReference>
<dbReference type="AlphaFoldDB" id="A0A4R2B4B4"/>
<dbReference type="CDD" id="cd01834">
    <property type="entry name" value="SGNH_hydrolase_like_2"/>
    <property type="match status" value="1"/>
</dbReference>
<dbReference type="Gene3D" id="3.40.50.1110">
    <property type="entry name" value="SGNH hydrolase"/>
    <property type="match status" value="1"/>
</dbReference>
<dbReference type="SUPFAM" id="SSF52266">
    <property type="entry name" value="SGNH hydrolase"/>
    <property type="match status" value="1"/>
</dbReference>
<dbReference type="PANTHER" id="PTHR30383:SF5">
    <property type="entry name" value="SGNH HYDROLASE-TYPE ESTERASE DOMAIN-CONTAINING PROTEIN"/>
    <property type="match status" value="1"/>
</dbReference>
<evidence type="ECO:0000313" key="3">
    <source>
        <dbReference type="Proteomes" id="UP000295689"/>
    </source>
</evidence>
<sequence length="219" mass="24834">MELNDTFVFIGDSITESGRFEDPEGIGNGYVRLINDYLSINYPALLPQVINKGIGGNHITDLASRWQKDVLDLNPAYVSISIGINDVWRQIDHPWKRLVLPDEFERIYNELILQAKSQTGARLVLMEPTILQENPESEGNRKLQDYADVVRRLAGKWNAIYVPTHQVFISYLKSANHKMLTTDGVHMNSAGSMLMAQTWLRAFFNKIQFDRGAKNGLPG</sequence>
<dbReference type="RefSeq" id="WP_132010569.1">
    <property type="nucleotide sequence ID" value="NZ_JABUHM010000014.1"/>
</dbReference>
<feature type="domain" description="SGNH hydrolase-type esterase" evidence="1">
    <location>
        <begin position="9"/>
        <end position="191"/>
    </location>
</feature>
<evidence type="ECO:0000313" key="2">
    <source>
        <dbReference type="EMBL" id="TCN21447.1"/>
    </source>
</evidence>
<keyword evidence="3" id="KW-1185">Reference proteome</keyword>
<dbReference type="GO" id="GO:0004622">
    <property type="term" value="F:phosphatidylcholine lysophospholipase activity"/>
    <property type="evidence" value="ECO:0007669"/>
    <property type="project" value="TreeGrafter"/>
</dbReference>
<dbReference type="InterPro" id="IPR013830">
    <property type="entry name" value="SGNH_hydro"/>
</dbReference>
<protein>
    <submittedName>
        <fullName evidence="2">Lysophospholipase L1-like esterase</fullName>
    </submittedName>
</protein>
<evidence type="ECO:0000259" key="1">
    <source>
        <dbReference type="Pfam" id="PF13472"/>
    </source>
</evidence>
<organism evidence="2 3">
    <name type="scientific">Mesobacillus foraminis</name>
    <dbReference type="NCBI Taxonomy" id="279826"/>
    <lineage>
        <taxon>Bacteria</taxon>
        <taxon>Bacillati</taxon>
        <taxon>Bacillota</taxon>
        <taxon>Bacilli</taxon>
        <taxon>Bacillales</taxon>
        <taxon>Bacillaceae</taxon>
        <taxon>Mesobacillus</taxon>
    </lineage>
</organism>
<reference evidence="2 3" key="1">
    <citation type="journal article" date="2015" name="Stand. Genomic Sci.">
        <title>Genomic Encyclopedia of Bacterial and Archaeal Type Strains, Phase III: the genomes of soil and plant-associated and newly described type strains.</title>
        <authorList>
            <person name="Whitman W.B."/>
            <person name="Woyke T."/>
            <person name="Klenk H.P."/>
            <person name="Zhou Y."/>
            <person name="Lilburn T.G."/>
            <person name="Beck B.J."/>
            <person name="De Vos P."/>
            <person name="Vandamme P."/>
            <person name="Eisen J.A."/>
            <person name="Garrity G."/>
            <person name="Hugenholtz P."/>
            <person name="Kyrpides N.C."/>
        </authorList>
    </citation>
    <scope>NUCLEOTIDE SEQUENCE [LARGE SCALE GENOMIC DNA]</scope>
    <source>
        <strain evidence="2 3">CV53</strain>
    </source>
</reference>